<dbReference type="InterPro" id="IPR040134">
    <property type="entry name" value="PSMD12/CSN4"/>
</dbReference>
<dbReference type="SUPFAM" id="SSF46785">
    <property type="entry name" value="Winged helix' DNA-binding domain"/>
    <property type="match status" value="1"/>
</dbReference>
<dbReference type="GO" id="GO:0008541">
    <property type="term" value="C:proteasome regulatory particle, lid subcomplex"/>
    <property type="evidence" value="ECO:0007669"/>
    <property type="project" value="TreeGrafter"/>
</dbReference>
<evidence type="ECO:0000256" key="1">
    <source>
        <dbReference type="ARBA" id="ARBA00006397"/>
    </source>
</evidence>
<dbReference type="Pfam" id="PF01399">
    <property type="entry name" value="PCI"/>
    <property type="match status" value="1"/>
</dbReference>
<dbReference type="InterPro" id="IPR040896">
    <property type="entry name" value="RPN5_C"/>
</dbReference>
<feature type="region of interest" description="Disordered" evidence="3">
    <location>
        <begin position="1116"/>
        <end position="1145"/>
    </location>
</feature>
<dbReference type="PANTHER" id="PTHR10855">
    <property type="entry name" value="26S PROTEASOME NON-ATPASE REGULATORY SUBUNIT 12/COP9 SIGNALOSOME COMPLEX SUBUNIT 4"/>
    <property type="match status" value="1"/>
</dbReference>
<dbReference type="PROSITE" id="PS50250">
    <property type="entry name" value="PCI"/>
    <property type="match status" value="1"/>
</dbReference>
<dbReference type="Pfam" id="PF22241">
    <property type="entry name" value="PSMD12-CSN4_N"/>
    <property type="match status" value="2"/>
</dbReference>
<dbReference type="InterPro" id="IPR036390">
    <property type="entry name" value="WH_DNA-bd_sf"/>
</dbReference>
<dbReference type="EMBL" id="WWBZ02000016">
    <property type="protein sequence ID" value="KAF4309969.1"/>
    <property type="molecule type" value="Genomic_DNA"/>
</dbReference>
<comment type="similarity">
    <text evidence="1">Belongs to the proteasome subunit p55 family.</text>
</comment>
<dbReference type="InterPro" id="IPR036085">
    <property type="entry name" value="PAZ_dom_sf"/>
</dbReference>
<dbReference type="GO" id="GO:0005634">
    <property type="term" value="C:nucleus"/>
    <property type="evidence" value="ECO:0007669"/>
    <property type="project" value="UniProtKB-ARBA"/>
</dbReference>
<reference evidence="5" key="1">
    <citation type="submission" date="2020-04" db="EMBL/GenBank/DDBJ databases">
        <title>Genome Assembly and Annotation of Botryosphaeria dothidea sdau 11-99, a Latent Pathogen of Apple Fruit Ring Rot in China.</title>
        <authorList>
            <person name="Yu C."/>
            <person name="Diao Y."/>
            <person name="Lu Q."/>
            <person name="Zhao J."/>
            <person name="Cui S."/>
            <person name="Peng C."/>
            <person name="He B."/>
            <person name="Liu H."/>
        </authorList>
    </citation>
    <scope>NUCLEOTIDE SEQUENCE [LARGE SCALE GENOMIC DNA]</scope>
    <source>
        <strain evidence="5">Sdau11-99</strain>
    </source>
</reference>
<gene>
    <name evidence="5" type="ORF">GTA08_BOTSDO02155</name>
</gene>
<dbReference type="GO" id="GO:0005737">
    <property type="term" value="C:cytoplasm"/>
    <property type="evidence" value="ECO:0007669"/>
    <property type="project" value="TreeGrafter"/>
</dbReference>
<feature type="region of interest" description="Disordered" evidence="3">
    <location>
        <begin position="1"/>
        <end position="27"/>
    </location>
</feature>
<feature type="domain" description="PCI" evidence="4">
    <location>
        <begin position="1173"/>
        <end position="1350"/>
    </location>
</feature>
<organism evidence="5 6">
    <name type="scientific">Botryosphaeria dothidea</name>
    <dbReference type="NCBI Taxonomy" id="55169"/>
    <lineage>
        <taxon>Eukaryota</taxon>
        <taxon>Fungi</taxon>
        <taxon>Dikarya</taxon>
        <taxon>Ascomycota</taxon>
        <taxon>Pezizomycotina</taxon>
        <taxon>Dothideomycetes</taxon>
        <taxon>Dothideomycetes incertae sedis</taxon>
        <taxon>Botryosphaeriales</taxon>
        <taxon>Botryosphaeriaceae</taxon>
        <taxon>Botryosphaeria</taxon>
    </lineage>
</organism>
<evidence type="ECO:0000313" key="5">
    <source>
        <dbReference type="EMBL" id="KAF4309969.1"/>
    </source>
</evidence>
<dbReference type="SUPFAM" id="SSF101690">
    <property type="entry name" value="PAZ domain"/>
    <property type="match status" value="1"/>
</dbReference>
<evidence type="ECO:0000259" key="4">
    <source>
        <dbReference type="PROSITE" id="PS50250"/>
    </source>
</evidence>
<dbReference type="CDD" id="cd02846">
    <property type="entry name" value="PAZ_argonaute_like"/>
    <property type="match status" value="1"/>
</dbReference>
<dbReference type="Proteomes" id="UP000572817">
    <property type="component" value="Unassembled WGS sequence"/>
</dbReference>
<dbReference type="FunFam" id="1.10.10.10:FF:000070">
    <property type="entry name" value="26S proteasome non-ATPase regulatory subunit 12"/>
    <property type="match status" value="1"/>
</dbReference>
<dbReference type="InterPro" id="IPR012337">
    <property type="entry name" value="RNaseH-like_sf"/>
</dbReference>
<dbReference type="GO" id="GO:0003676">
    <property type="term" value="F:nucleic acid binding"/>
    <property type="evidence" value="ECO:0007669"/>
    <property type="project" value="InterPro"/>
</dbReference>
<dbReference type="SUPFAM" id="SSF53098">
    <property type="entry name" value="Ribonuclease H-like"/>
    <property type="match status" value="1"/>
</dbReference>
<dbReference type="OrthoDB" id="268763at2759"/>
<dbReference type="SMART" id="SM00950">
    <property type="entry name" value="Piwi"/>
    <property type="match status" value="1"/>
</dbReference>
<feature type="region of interest" description="Disordered" evidence="3">
    <location>
        <begin position="295"/>
        <end position="327"/>
    </location>
</feature>
<name>A0A8H4N3T7_9PEZI</name>
<dbReference type="InterPro" id="IPR003165">
    <property type="entry name" value="Piwi"/>
</dbReference>
<protein>
    <recommendedName>
        <fullName evidence="4">PCI domain-containing protein</fullName>
    </recommendedName>
</protein>
<evidence type="ECO:0000313" key="6">
    <source>
        <dbReference type="Proteomes" id="UP000572817"/>
    </source>
</evidence>
<feature type="compositionally biased region" description="Polar residues" evidence="3">
    <location>
        <begin position="1"/>
        <end position="12"/>
    </location>
</feature>
<dbReference type="InterPro" id="IPR036397">
    <property type="entry name" value="RNaseH_sf"/>
</dbReference>
<dbReference type="SMART" id="SM00088">
    <property type="entry name" value="PINT"/>
    <property type="match status" value="1"/>
</dbReference>
<dbReference type="PANTHER" id="PTHR10855:SF1">
    <property type="entry name" value="26S PROTEASOME NON-ATPASE REGULATORY SUBUNIT 12"/>
    <property type="match status" value="1"/>
</dbReference>
<feature type="compositionally biased region" description="Basic and acidic residues" evidence="3">
    <location>
        <begin position="296"/>
        <end position="324"/>
    </location>
</feature>
<dbReference type="Gene3D" id="2.170.260.10">
    <property type="entry name" value="paz domain"/>
    <property type="match status" value="1"/>
</dbReference>
<dbReference type="Gene3D" id="1.10.10.10">
    <property type="entry name" value="Winged helix-like DNA-binding domain superfamily/Winged helix DNA-binding domain"/>
    <property type="match status" value="1"/>
</dbReference>
<sequence>MACSHSRTASGTHSEKPPSENVDLSEQYKGPVTTINSTAGKFFDVLNTPQRICKHTVKFFPSSAVKNKEEVTQKKEEIKKKKREEVTKSSLKRLLIAQFVRNVLSKLGRSKPIIDGADVIYSMGSLDDNLAAAPSENFYSLEFDGLSYQVHVARHKDIKYEDLKQCAEELLRESEDWMQVRGNLYLPRKCQSKPSASDSNGNLGKCPPHVELRRGLSFSIDFLGEQHTFVSEKVNPPKLRLATNVRPTYFVKSCNLGDLYKDYEKKIEHMNWPDSERETALRSFIKGLNVQLGYKPNEHAPKAKKTKEPKAEEDVPKDSRERRVFSAGQNASEQTFKIEKDKKQVEISVKDYFKDYRNHQIDRPELPVVDIEPGKRKTWIPTGLIWVQEQPIFKRPPSRKNEDFKDMQRESERMIREFDINLVNQDDDVVKLLNPEALKTQFHLSFMPEMETLHGRFLFSSIDELREKFGNSSIDRIHAPKFTNSPSRVHFLSFNPGSGEGSNISPEKYKDCCNKLREALHTEGGMNDRAEPTYPIESKVPEIGKFKISPFDREKDLLFVGLAGPPQERSNFRAAVRLWSESGSRVPVVFFKTQKFVETMKYWEKSQGKDAEHNIRRALGYARGLITKAVHRGDTQSIPMVGDKLQDLLGSDGLLSRTMIVGTSLVPGQRGSSGNLPSIAAVVAMTSKDPIQFEGQFRLQIPEPKTIQNLTGMLKDLLLRYAENMKALPESILYFRDRVVDDRFDLIKSEETLKIAHGFQQALDQIKSGPQSEKKKLKIPDSAPKINIIALSDGEKTRFFPNGGAVGQETKKNLKGGIIVDKTNFQKPGKREQTLDFHLQSHSNHCEDEKQCGFISNTHYFVLKNESEWTEEDIKRLTNRLCLINAVSAAASYVTPVYYSRKICRRAMSGEVLKADKDFTKEVDKAIPEAESHAKSNLQGAIEKLLALEKQTRQASDLASTSRLIVTIVTLCKQKGEWGLLNEQVLLLSKKHGQLKQAITKMVQVVMGFLDETPNLETKLSIIETLRTVTEGKIFVEVERARVTRILSDIKKQQGDVKAACDILCELQVETFGSMTRREKTEFILEQVALCIEKGDWTSAGILSRKISTRYFARKPKKTPEQLEKERKEREEAEKNRSMDDPPIEPIDDVTDLKLRYYEQQILLAKHDDKYLDVCKNYRQVLDTQAVEEDSEKLKAVLQRVIYFVILAPHDNEQSDLLHRVHRDSRNAQIPVEAQLLKLFTIPELMRWPVISEKFGKQLCATDVFDAQAGQSSDPKAHQRWQDLRKRVIEHNVRVVAKYYTRIQIPRLTQLLDLSEDETEKYIAELVTAKTIYAKIDRPAKIVSFAKPRDADDALNEWSGNMKSLLGLLERIDHLITKEEMMARIQPTKVEKGKTSKVY</sequence>
<dbReference type="Pfam" id="PF18098">
    <property type="entry name" value="RPN5_C"/>
    <property type="match status" value="1"/>
</dbReference>
<keyword evidence="6" id="KW-1185">Reference proteome</keyword>
<dbReference type="InterPro" id="IPR054559">
    <property type="entry name" value="PSMD12-CSN4-like_N"/>
</dbReference>
<evidence type="ECO:0000256" key="2">
    <source>
        <dbReference type="ARBA" id="ARBA00022942"/>
    </source>
</evidence>
<feature type="compositionally biased region" description="Basic and acidic residues" evidence="3">
    <location>
        <begin position="1118"/>
        <end position="1140"/>
    </location>
</feature>
<evidence type="ECO:0000256" key="3">
    <source>
        <dbReference type="SAM" id="MobiDB-lite"/>
    </source>
</evidence>
<dbReference type="Gene3D" id="3.30.420.10">
    <property type="entry name" value="Ribonuclease H-like superfamily/Ribonuclease H"/>
    <property type="match status" value="1"/>
</dbReference>
<dbReference type="InterPro" id="IPR000717">
    <property type="entry name" value="PCI_dom"/>
</dbReference>
<accession>A0A8H4N3T7</accession>
<dbReference type="Pfam" id="PF02171">
    <property type="entry name" value="Piwi"/>
    <property type="match status" value="1"/>
</dbReference>
<dbReference type="InterPro" id="IPR036388">
    <property type="entry name" value="WH-like_DNA-bd_sf"/>
</dbReference>
<comment type="caution">
    <text evidence="5">The sequence shown here is derived from an EMBL/GenBank/DDBJ whole genome shotgun (WGS) entry which is preliminary data.</text>
</comment>
<keyword evidence="2" id="KW-0647">Proteasome</keyword>
<proteinExistence type="inferred from homology"/>